<dbReference type="PANTHER" id="PTHR10380:SF196">
    <property type="entry name" value="CUTICULAR PROTEIN 72EA"/>
    <property type="match status" value="1"/>
</dbReference>
<reference evidence="4" key="2">
    <citation type="submission" date="2020-05" db="UniProtKB">
        <authorList>
            <consortium name="EnsemblMetazoa"/>
        </authorList>
    </citation>
    <scope>IDENTIFICATION</scope>
</reference>
<dbReference type="InterPro" id="IPR050468">
    <property type="entry name" value="Cuticle_Struct_Prot"/>
</dbReference>
<dbReference type="AlphaFoldDB" id="A0A084VIY0"/>
<accession>A0A084VIY0</accession>
<dbReference type="Proteomes" id="UP000030765">
    <property type="component" value="Unassembled WGS sequence"/>
</dbReference>
<dbReference type="PROSITE" id="PS00233">
    <property type="entry name" value="CHIT_BIND_RR_1"/>
    <property type="match status" value="1"/>
</dbReference>
<evidence type="ECO:0000313" key="3">
    <source>
        <dbReference type="EMBL" id="KFB37924.1"/>
    </source>
</evidence>
<reference evidence="3 5" key="1">
    <citation type="journal article" date="2014" name="BMC Genomics">
        <title>Genome sequence of Anopheles sinensis provides insight into genetics basis of mosquito competence for malaria parasites.</title>
        <authorList>
            <person name="Zhou D."/>
            <person name="Zhang D."/>
            <person name="Ding G."/>
            <person name="Shi L."/>
            <person name="Hou Q."/>
            <person name="Ye Y."/>
            <person name="Xu Y."/>
            <person name="Zhou H."/>
            <person name="Xiong C."/>
            <person name="Li S."/>
            <person name="Yu J."/>
            <person name="Hong S."/>
            <person name="Yu X."/>
            <person name="Zou P."/>
            <person name="Chen C."/>
            <person name="Chang X."/>
            <person name="Wang W."/>
            <person name="Lv Y."/>
            <person name="Sun Y."/>
            <person name="Ma L."/>
            <person name="Shen B."/>
            <person name="Zhu C."/>
        </authorList>
    </citation>
    <scope>NUCLEOTIDE SEQUENCE [LARGE SCALE GENOMIC DNA]</scope>
</reference>
<proteinExistence type="predicted"/>
<dbReference type="STRING" id="74873.A0A084VIY0"/>
<sequence>MKAFVSTGCYFRWPELAWSFPAPSSTESNSRERAEFWKLSDYVVTHVFVLPHSLALVCPAQVLGSAVLLLASASASGSYLGVALSSQYQAHDGIGGYSYGYAEPNSQKHESKDAHGVTHGGYSYVDANGHVQSVKYTADPINGFRVAGTNLPQGPAPVHAAAPAPAWNAYAYAPVVLGHNGAPIDTPEVQHAKAAHFAAHAAAKARLHKRSLYASYPWSYGAAAPVVLGHNGVPLDTPEVAHAKAEHAAAHAKALGYAHPAGPIPDTPEVAHAKAEHAAAHAAARANQHALAPAVSHSSHAIHATHVAHHHAPAAHYPQHVPVIKNGVPVETPEVQHAKAAHFAAVAKAGGYAPAHAHSYYPQHIPVIHNGVPVETTGSAARQGRSLRRPR</sequence>
<dbReference type="InterPro" id="IPR031311">
    <property type="entry name" value="CHIT_BIND_RR_consensus"/>
</dbReference>
<keyword evidence="5" id="KW-1185">Reference proteome</keyword>
<dbReference type="PANTHER" id="PTHR10380">
    <property type="entry name" value="CUTICLE PROTEIN"/>
    <property type="match status" value="1"/>
</dbReference>
<dbReference type="Pfam" id="PF00379">
    <property type="entry name" value="Chitin_bind_4"/>
    <property type="match status" value="1"/>
</dbReference>
<keyword evidence="1 2" id="KW-0193">Cuticle</keyword>
<evidence type="ECO:0000256" key="1">
    <source>
        <dbReference type="ARBA" id="ARBA00022460"/>
    </source>
</evidence>
<organism evidence="4 5">
    <name type="scientific">Anopheles sinensis</name>
    <name type="common">Mosquito</name>
    <dbReference type="NCBI Taxonomy" id="74873"/>
    <lineage>
        <taxon>Eukaryota</taxon>
        <taxon>Metazoa</taxon>
        <taxon>Ecdysozoa</taxon>
        <taxon>Arthropoda</taxon>
        <taxon>Hexapoda</taxon>
        <taxon>Insecta</taxon>
        <taxon>Pterygota</taxon>
        <taxon>Neoptera</taxon>
        <taxon>Endopterygota</taxon>
        <taxon>Diptera</taxon>
        <taxon>Nematocera</taxon>
        <taxon>Culicoidea</taxon>
        <taxon>Culicidae</taxon>
        <taxon>Anophelinae</taxon>
        <taxon>Anopheles</taxon>
    </lineage>
</organism>
<dbReference type="InterPro" id="IPR000618">
    <property type="entry name" value="Insect_cuticle"/>
</dbReference>
<evidence type="ECO:0000313" key="4">
    <source>
        <dbReference type="EnsemblMetazoa" id="ASIC005247-PA"/>
    </source>
</evidence>
<dbReference type="EMBL" id="ATLV01013414">
    <property type="status" value="NOT_ANNOTATED_CDS"/>
    <property type="molecule type" value="Genomic_DNA"/>
</dbReference>
<dbReference type="GO" id="GO:0062129">
    <property type="term" value="C:chitin-based extracellular matrix"/>
    <property type="evidence" value="ECO:0007669"/>
    <property type="project" value="TreeGrafter"/>
</dbReference>
<evidence type="ECO:0000313" key="5">
    <source>
        <dbReference type="Proteomes" id="UP000030765"/>
    </source>
</evidence>
<dbReference type="GO" id="GO:0008010">
    <property type="term" value="F:structural constituent of chitin-based larval cuticle"/>
    <property type="evidence" value="ECO:0007669"/>
    <property type="project" value="TreeGrafter"/>
</dbReference>
<dbReference type="EnsemblMetazoa" id="ASIC005247-RA">
    <property type="protein sequence ID" value="ASIC005247-PA"/>
    <property type="gene ID" value="ASIC005247"/>
</dbReference>
<dbReference type="OrthoDB" id="7788451at2759"/>
<evidence type="ECO:0000256" key="2">
    <source>
        <dbReference type="PROSITE-ProRule" id="PRU00497"/>
    </source>
</evidence>
<dbReference type="VEuPathDB" id="VectorBase:ASIC005247"/>
<dbReference type="PROSITE" id="PS51155">
    <property type="entry name" value="CHIT_BIND_RR_2"/>
    <property type="match status" value="1"/>
</dbReference>
<name>A0A084VIY0_ANOSI</name>
<protein>
    <submittedName>
        <fullName evidence="3">AGAP000047-PA-like protein</fullName>
    </submittedName>
</protein>
<dbReference type="OMA" id="YGQAAHV"/>
<dbReference type="VEuPathDB" id="VectorBase:ASIS020162"/>
<gene>
    <name evidence="3" type="ORF">ZHAS_00005247</name>
</gene>
<dbReference type="EMBL" id="KE524855">
    <property type="protein sequence ID" value="KFB37924.1"/>
    <property type="molecule type" value="Genomic_DNA"/>
</dbReference>